<reference evidence="1 2" key="1">
    <citation type="submission" date="2023-07" db="EMBL/GenBank/DDBJ databases">
        <title>Sorghum-associated microbial communities from plants grown in Nebraska, USA.</title>
        <authorList>
            <person name="Schachtman D."/>
        </authorList>
    </citation>
    <scope>NUCLEOTIDE SEQUENCE [LARGE SCALE GENOMIC DNA]</scope>
    <source>
        <strain evidence="1 2">CC258</strain>
    </source>
</reference>
<comment type="caution">
    <text evidence="1">The sequence shown here is derived from an EMBL/GenBank/DDBJ whole genome shotgun (WGS) entry which is preliminary data.</text>
</comment>
<gene>
    <name evidence="1" type="ORF">J2736_005669</name>
</gene>
<dbReference type="Proteomes" id="UP001267290">
    <property type="component" value="Unassembled WGS sequence"/>
</dbReference>
<name>A0ABU1P3V7_9BACL</name>
<protein>
    <recommendedName>
        <fullName evidence="3">DUF4375 domain-containing protein</fullName>
    </recommendedName>
</protein>
<dbReference type="EMBL" id="JAVDSB010000016">
    <property type="protein sequence ID" value="MDR6554440.1"/>
    <property type="molecule type" value="Genomic_DNA"/>
</dbReference>
<proteinExistence type="predicted"/>
<organism evidence="1 2">
    <name type="scientific">Paenibacillus qinlingensis</name>
    <dbReference type="NCBI Taxonomy" id="1837343"/>
    <lineage>
        <taxon>Bacteria</taxon>
        <taxon>Bacillati</taxon>
        <taxon>Bacillota</taxon>
        <taxon>Bacilli</taxon>
        <taxon>Bacillales</taxon>
        <taxon>Paenibacillaceae</taxon>
        <taxon>Paenibacillus</taxon>
    </lineage>
</organism>
<evidence type="ECO:0008006" key="3">
    <source>
        <dbReference type="Google" id="ProtNLM"/>
    </source>
</evidence>
<accession>A0ABU1P3V7</accession>
<keyword evidence="2" id="KW-1185">Reference proteome</keyword>
<evidence type="ECO:0000313" key="1">
    <source>
        <dbReference type="EMBL" id="MDR6554440.1"/>
    </source>
</evidence>
<sequence length="155" mass="17993">MACFQPLILAYKEIQSRGEDFTSGLYQELTPDQQALFAFWTYYTHAIKSQADFYWWSAYFLAQPAKWAGIQSALRFFEDSCTLPLVERMESLLKQRNHPRNMATFDISTTDLEQDADLLSEVRPLYAALLEARETTQHGIAAYIRNHPDAFFVLH</sequence>
<evidence type="ECO:0000313" key="2">
    <source>
        <dbReference type="Proteomes" id="UP001267290"/>
    </source>
</evidence>